<evidence type="ECO:0000256" key="2">
    <source>
        <dbReference type="SAM" id="Phobius"/>
    </source>
</evidence>
<feature type="transmembrane region" description="Helical" evidence="2">
    <location>
        <begin position="31"/>
        <end position="48"/>
    </location>
</feature>
<keyword evidence="2" id="KW-0812">Transmembrane</keyword>
<comment type="caution">
    <text evidence="3">The sequence shown here is derived from an EMBL/GenBank/DDBJ whole genome shotgun (WGS) entry which is preliminary data.</text>
</comment>
<keyword evidence="2" id="KW-1133">Transmembrane helix</keyword>
<evidence type="ECO:0000313" key="3">
    <source>
        <dbReference type="EMBL" id="PRX17573.1"/>
    </source>
</evidence>
<dbReference type="OrthoDB" id="3298058at2"/>
<evidence type="ECO:0000313" key="4">
    <source>
        <dbReference type="Proteomes" id="UP000239415"/>
    </source>
</evidence>
<feature type="transmembrane region" description="Helical" evidence="2">
    <location>
        <begin position="120"/>
        <end position="142"/>
    </location>
</feature>
<accession>A0A2T0K3X2</accession>
<protein>
    <submittedName>
        <fullName evidence="3">Uncharacterized protein</fullName>
    </submittedName>
</protein>
<feature type="region of interest" description="Disordered" evidence="1">
    <location>
        <begin position="1"/>
        <end position="21"/>
    </location>
</feature>
<feature type="transmembrane region" description="Helical" evidence="2">
    <location>
        <begin position="54"/>
        <end position="73"/>
    </location>
</feature>
<evidence type="ECO:0000256" key="1">
    <source>
        <dbReference type="SAM" id="MobiDB-lite"/>
    </source>
</evidence>
<dbReference type="AlphaFoldDB" id="A0A2T0K3X2"/>
<organism evidence="3 4">
    <name type="scientific">Actinoplanes italicus</name>
    <dbReference type="NCBI Taxonomy" id="113567"/>
    <lineage>
        <taxon>Bacteria</taxon>
        <taxon>Bacillati</taxon>
        <taxon>Actinomycetota</taxon>
        <taxon>Actinomycetes</taxon>
        <taxon>Micromonosporales</taxon>
        <taxon>Micromonosporaceae</taxon>
        <taxon>Actinoplanes</taxon>
    </lineage>
</organism>
<dbReference type="RefSeq" id="WP_106324879.1">
    <property type="nucleotide sequence ID" value="NZ_BOMO01000141.1"/>
</dbReference>
<sequence>MEVDEASKALDEMRRRTEQTLRRGSPRRVPIWYRLGSAASLTLVWASADTHGWAASGMVVAGVAATLLLTRRLELATGVRLRMGALRFLPIALLIGAMLVAAIFVGSVMRLYDVPLDGTIGGLAAALVWIIGIGWTQGAAAATRDPS</sequence>
<keyword evidence="2" id="KW-0472">Membrane</keyword>
<reference evidence="3 4" key="1">
    <citation type="submission" date="2018-03" db="EMBL/GenBank/DDBJ databases">
        <title>Genomic Encyclopedia of Archaeal and Bacterial Type Strains, Phase II (KMG-II): from individual species to whole genera.</title>
        <authorList>
            <person name="Goeker M."/>
        </authorList>
    </citation>
    <scope>NUCLEOTIDE SEQUENCE [LARGE SCALE GENOMIC DNA]</scope>
    <source>
        <strain evidence="3 4">DSM 43146</strain>
    </source>
</reference>
<dbReference type="Proteomes" id="UP000239415">
    <property type="component" value="Unassembled WGS sequence"/>
</dbReference>
<keyword evidence="4" id="KW-1185">Reference proteome</keyword>
<gene>
    <name evidence="3" type="ORF">CLV67_11565</name>
</gene>
<dbReference type="EMBL" id="PVMZ01000015">
    <property type="protein sequence ID" value="PRX17573.1"/>
    <property type="molecule type" value="Genomic_DNA"/>
</dbReference>
<feature type="transmembrane region" description="Helical" evidence="2">
    <location>
        <begin position="85"/>
        <end position="108"/>
    </location>
</feature>
<proteinExistence type="predicted"/>
<name>A0A2T0K3X2_9ACTN</name>